<feature type="compositionally biased region" description="Low complexity" evidence="15">
    <location>
        <begin position="593"/>
        <end position="610"/>
    </location>
</feature>
<dbReference type="GO" id="GO:0035556">
    <property type="term" value="P:intracellular signal transduction"/>
    <property type="evidence" value="ECO:0007669"/>
    <property type="project" value="InterPro"/>
</dbReference>
<evidence type="ECO:0000256" key="6">
    <source>
        <dbReference type="ARBA" id="ARBA00022723"/>
    </source>
</evidence>
<comment type="subcellular location">
    <subcellularLocation>
        <location evidence="3">Membrane</location>
        <topology evidence="3">Multi-pass membrane protein</topology>
    </subcellularLocation>
</comment>
<feature type="transmembrane region" description="Helical" evidence="16">
    <location>
        <begin position="239"/>
        <end position="260"/>
    </location>
</feature>
<dbReference type="Gene3D" id="3.30.70.1230">
    <property type="entry name" value="Nucleotide cyclase"/>
    <property type="match status" value="2"/>
</dbReference>
<feature type="transmembrane region" description="Helical" evidence="16">
    <location>
        <begin position="141"/>
        <end position="162"/>
    </location>
</feature>
<proteinExistence type="inferred from homology"/>
<evidence type="ECO:0000313" key="18">
    <source>
        <dbReference type="EMBL" id="OQR70201.1"/>
    </source>
</evidence>
<name>A0A1V9X9X4_9ACAR</name>
<reference evidence="18 19" key="1">
    <citation type="journal article" date="2017" name="Gigascience">
        <title>Draft genome of the honey bee ectoparasitic mite, Tropilaelaps mercedesae, is shaped by the parasitic life history.</title>
        <authorList>
            <person name="Dong X."/>
            <person name="Armstrong S.D."/>
            <person name="Xia D."/>
            <person name="Makepeace B.L."/>
            <person name="Darby A.C."/>
            <person name="Kadowaki T."/>
        </authorList>
    </citation>
    <scope>NUCLEOTIDE SEQUENCE [LARGE SCALE GENOMIC DNA]</scope>
    <source>
        <strain evidence="18">Wuxi-XJTLU</strain>
    </source>
</reference>
<dbReference type="AlphaFoldDB" id="A0A1V9X9X4"/>
<evidence type="ECO:0000256" key="10">
    <source>
        <dbReference type="ARBA" id="ARBA00022989"/>
    </source>
</evidence>
<keyword evidence="7" id="KW-0547">Nucleotide-binding</keyword>
<dbReference type="STRING" id="418985.A0A1V9X9X4"/>
<comment type="caution">
    <text evidence="18">The sequence shown here is derived from an EMBL/GenBank/DDBJ whole genome shotgun (WGS) entry which is preliminary data.</text>
</comment>
<sequence length="1211" mass="137654">VIWCDAEEVMLDGSGQNHLRPNGKLARQECDEASVGGLFLVVKQSIASEGSPSLPSSVISTQLSTDTEEQVFQRSYLNEKLKRTESEGVYEIYKRRVHHTLMVVYLLVSVASNAFPVLVSFESLTRNEQHKPPSERTRFTVVPVVARSIALLVNLIVLVLSFRERLFRRDAVRLAVAVTLILAGFFAEYAATLHDFVASPVRETDPLEADVSALRIRNSFCFILGITIFLPFPTKSQASLAGVILVLVEFAVSLKVYSTHHGREKFVAAEFVAHVVALFVGCYVRFLMDITNKKSFLERRDLLKTKCKLNLEKEREEHLMLSIMPKCETTEKVRADLRDRIMKLRNNSVVQKHGFNELYITEHPEVTILYADIVNSMQLASALNPAALLETLDELYAKFDERAEKNNCLRIKLLGDCYYCVSGIPEYKENHANNCVNMALDMIAIIRHIREERQVDVDMRIGIHSGSVLSGILGLKRWQFDIWSTDAQIASYMEQSGKPGCVHITQTTKNLLQGHYDIRSGDRVLGAQFGESANMKTYFVHPPIDETSSVRTSKRFTGHTSNPDITVTDENAIELQVFEVDHEIDFARRSNNNDKSNNTNNTNGTTSNGTRQDATVVDIHRRPSLYLSPLSATSTIARSGNIYIRKQNSVATRTKNTVGGYKRGSSLDAAASMILRRRKTNDLNSTMNQYRKMIQEINKMLEKEVYRMKLSKRDQWFRPDGVHPLFLAFTERRLERRYASQPDPLFRHKKHGELSRFPDGFHMRAGHTITHSRWVRLLLWLLCSTIVFGLALLGLAVMPRPRNATTEAVATPRYAGKSNSAKFFKTYYSAVPPQANGTDPFEESLKEESILPWSYTFSIILSMTAQTVFLRINFVYKFLLNFVALLAYVIHYDTFNSSANPLFVSDWAFMNYDDTVIYAFYLLYMLCLLHVLDRQIEYMSRVDFLSRKRLEDERMEVAVMAQSNHCLLENLLPAHVAKHYLDRNNNNELYHEEYKSVAVMFASIPNFIEFYRETTGLSREGPSCLLVLNEVICEFDRLLYNSKFSRVEKLKTVGATYMAATGLEFGRSSNDSSTPISESRQLRSEDPQKNAKTMLRFAIAIQEALQIINRHSWQEFRLRVGVAIGPVVAGVVGAKKPQYDIWGDTVNMASRMDSTGEAGRIQITAEVYELIKDDPSFSVQERGEIFVKGKGMVRAYLLCSKNDWPAPSPKT</sequence>
<feature type="non-terminal residue" evidence="18">
    <location>
        <position position="1"/>
    </location>
</feature>
<evidence type="ECO:0000256" key="7">
    <source>
        <dbReference type="ARBA" id="ARBA00022741"/>
    </source>
</evidence>
<dbReference type="GO" id="GO:0005524">
    <property type="term" value="F:ATP binding"/>
    <property type="evidence" value="ECO:0007669"/>
    <property type="project" value="UniProtKB-KW"/>
</dbReference>
<feature type="transmembrane region" description="Helical" evidence="16">
    <location>
        <begin position="915"/>
        <end position="932"/>
    </location>
</feature>
<dbReference type="GO" id="GO:0004016">
    <property type="term" value="F:adenylate cyclase activity"/>
    <property type="evidence" value="ECO:0007669"/>
    <property type="project" value="UniProtKB-EC"/>
</dbReference>
<feature type="transmembrane region" description="Helical" evidence="16">
    <location>
        <begin position="777"/>
        <end position="798"/>
    </location>
</feature>
<dbReference type="GO" id="GO:0005886">
    <property type="term" value="C:plasma membrane"/>
    <property type="evidence" value="ECO:0007669"/>
    <property type="project" value="TreeGrafter"/>
</dbReference>
<dbReference type="FunFam" id="3.30.70.1230:FF:000008">
    <property type="entry name" value="Adenylate cyclase type 9"/>
    <property type="match status" value="1"/>
</dbReference>
<dbReference type="FunFam" id="3.30.70.1230:FF:000024">
    <property type="entry name" value="ACXA, isoform A"/>
    <property type="match status" value="1"/>
</dbReference>
<dbReference type="SUPFAM" id="SSF55073">
    <property type="entry name" value="Nucleotide cyclase"/>
    <property type="match status" value="2"/>
</dbReference>
<dbReference type="SMART" id="SM00044">
    <property type="entry name" value="CYCc"/>
    <property type="match status" value="2"/>
</dbReference>
<keyword evidence="13 14" id="KW-0456">Lyase</keyword>
<keyword evidence="19" id="KW-1185">Reference proteome</keyword>
<keyword evidence="6" id="KW-0479">Metal-binding</keyword>
<feature type="region of interest" description="Disordered" evidence="15">
    <location>
        <begin position="1067"/>
        <end position="1089"/>
    </location>
</feature>
<dbReference type="GO" id="GO:0007189">
    <property type="term" value="P:adenylate cyclase-activating G protein-coupled receptor signaling pathway"/>
    <property type="evidence" value="ECO:0007669"/>
    <property type="project" value="TreeGrafter"/>
</dbReference>
<dbReference type="OrthoDB" id="10261550at2759"/>
<dbReference type="EMBL" id="MNPL01018327">
    <property type="protein sequence ID" value="OQR70201.1"/>
    <property type="molecule type" value="Genomic_DNA"/>
</dbReference>
<keyword evidence="12 16" id="KW-0472">Membrane</keyword>
<evidence type="ECO:0000256" key="11">
    <source>
        <dbReference type="ARBA" id="ARBA00022998"/>
    </source>
</evidence>
<dbReference type="GO" id="GO:0046872">
    <property type="term" value="F:metal ion binding"/>
    <property type="evidence" value="ECO:0007669"/>
    <property type="project" value="UniProtKB-KW"/>
</dbReference>
<dbReference type="PANTHER" id="PTHR45627">
    <property type="entry name" value="ADENYLATE CYCLASE TYPE 1"/>
    <property type="match status" value="1"/>
</dbReference>
<dbReference type="GO" id="GO:0007193">
    <property type="term" value="P:adenylate cyclase-inhibiting G protein-coupled receptor signaling pathway"/>
    <property type="evidence" value="ECO:0007669"/>
    <property type="project" value="TreeGrafter"/>
</dbReference>
<dbReference type="InterPro" id="IPR001054">
    <property type="entry name" value="A/G_cyclase"/>
</dbReference>
<protein>
    <recommendedName>
        <fullName evidence="4">adenylate cyclase</fullName>
        <ecNumber evidence="4">4.6.1.1</ecNumber>
    </recommendedName>
</protein>
<evidence type="ECO:0000256" key="12">
    <source>
        <dbReference type="ARBA" id="ARBA00023136"/>
    </source>
</evidence>
<gene>
    <name evidence="18" type="ORF">BIW11_11779</name>
</gene>
<evidence type="ECO:0000256" key="16">
    <source>
        <dbReference type="SAM" id="Phobius"/>
    </source>
</evidence>
<feature type="transmembrane region" description="Helical" evidence="16">
    <location>
        <begin position="102"/>
        <end position="121"/>
    </location>
</feature>
<comment type="catalytic activity">
    <reaction evidence="1">
        <text>ATP = 3',5'-cyclic AMP + diphosphate</text>
        <dbReference type="Rhea" id="RHEA:15389"/>
        <dbReference type="ChEBI" id="CHEBI:30616"/>
        <dbReference type="ChEBI" id="CHEBI:33019"/>
        <dbReference type="ChEBI" id="CHEBI:58165"/>
        <dbReference type="EC" id="4.6.1.1"/>
    </reaction>
</comment>
<evidence type="ECO:0000256" key="9">
    <source>
        <dbReference type="ARBA" id="ARBA00022842"/>
    </source>
</evidence>
<feature type="transmembrane region" description="Helical" evidence="16">
    <location>
        <begin position="174"/>
        <end position="194"/>
    </location>
</feature>
<feature type="compositionally biased region" description="Polar residues" evidence="15">
    <location>
        <begin position="1067"/>
        <end position="1079"/>
    </location>
</feature>
<evidence type="ECO:0000256" key="4">
    <source>
        <dbReference type="ARBA" id="ARBA00012201"/>
    </source>
</evidence>
<evidence type="ECO:0000256" key="3">
    <source>
        <dbReference type="ARBA" id="ARBA00004141"/>
    </source>
</evidence>
<feature type="region of interest" description="Disordered" evidence="15">
    <location>
        <begin position="588"/>
        <end position="613"/>
    </location>
</feature>
<dbReference type="InterPro" id="IPR018297">
    <property type="entry name" value="A/G_cyclase_CS"/>
</dbReference>
<keyword evidence="8" id="KW-0067">ATP-binding</keyword>
<comment type="cofactor">
    <cofactor evidence="2">
        <name>Mg(2+)</name>
        <dbReference type="ChEBI" id="CHEBI:18420"/>
    </cofactor>
</comment>
<evidence type="ECO:0000256" key="13">
    <source>
        <dbReference type="ARBA" id="ARBA00023239"/>
    </source>
</evidence>
<dbReference type="Proteomes" id="UP000192247">
    <property type="component" value="Unassembled WGS sequence"/>
</dbReference>
<evidence type="ECO:0000256" key="8">
    <source>
        <dbReference type="ARBA" id="ARBA00022840"/>
    </source>
</evidence>
<evidence type="ECO:0000256" key="2">
    <source>
        <dbReference type="ARBA" id="ARBA00001946"/>
    </source>
</evidence>
<accession>A0A1V9X9X4</accession>
<feature type="transmembrane region" description="Helical" evidence="16">
    <location>
        <begin position="878"/>
        <end position="895"/>
    </location>
</feature>
<comment type="similarity">
    <text evidence="14">Belongs to the adenylyl cyclase class-4/guanylyl cyclase family.</text>
</comment>
<feature type="compositionally biased region" description="Basic and acidic residues" evidence="15">
    <location>
        <begin position="1080"/>
        <end position="1089"/>
    </location>
</feature>
<keyword evidence="5 16" id="KW-0812">Transmembrane</keyword>
<dbReference type="GO" id="GO:0006171">
    <property type="term" value="P:cAMP biosynthetic process"/>
    <property type="evidence" value="ECO:0007669"/>
    <property type="project" value="UniProtKB-KW"/>
</dbReference>
<dbReference type="Pfam" id="PF00211">
    <property type="entry name" value="Guanylate_cyc"/>
    <property type="match status" value="2"/>
</dbReference>
<dbReference type="InterPro" id="IPR029787">
    <property type="entry name" value="Nucleotide_cyclase"/>
</dbReference>
<feature type="domain" description="Guanylate cyclase" evidence="17">
    <location>
        <begin position="367"/>
        <end position="494"/>
    </location>
</feature>
<dbReference type="PROSITE" id="PS00452">
    <property type="entry name" value="GUANYLATE_CYCLASE_1"/>
    <property type="match status" value="1"/>
</dbReference>
<evidence type="ECO:0000313" key="19">
    <source>
        <dbReference type="Proteomes" id="UP000192247"/>
    </source>
</evidence>
<evidence type="ECO:0000256" key="14">
    <source>
        <dbReference type="RuleBase" id="RU000405"/>
    </source>
</evidence>
<feature type="transmembrane region" description="Helical" evidence="16">
    <location>
        <begin position="266"/>
        <end position="286"/>
    </location>
</feature>
<keyword evidence="9" id="KW-0460">Magnesium</keyword>
<dbReference type="PANTHER" id="PTHR45627:SF12">
    <property type="entry name" value="ADENYLATE CYCLASE TYPE 2"/>
    <property type="match status" value="1"/>
</dbReference>
<dbReference type="EC" id="4.6.1.1" evidence="4"/>
<organism evidence="18 19">
    <name type="scientific">Tropilaelaps mercedesae</name>
    <dbReference type="NCBI Taxonomy" id="418985"/>
    <lineage>
        <taxon>Eukaryota</taxon>
        <taxon>Metazoa</taxon>
        <taxon>Ecdysozoa</taxon>
        <taxon>Arthropoda</taxon>
        <taxon>Chelicerata</taxon>
        <taxon>Arachnida</taxon>
        <taxon>Acari</taxon>
        <taxon>Parasitiformes</taxon>
        <taxon>Mesostigmata</taxon>
        <taxon>Gamasina</taxon>
        <taxon>Dermanyssoidea</taxon>
        <taxon>Laelapidae</taxon>
        <taxon>Tropilaelaps</taxon>
    </lineage>
</organism>
<dbReference type="CDD" id="cd07302">
    <property type="entry name" value="CHD"/>
    <property type="match status" value="2"/>
</dbReference>
<dbReference type="InParanoid" id="A0A1V9X9X4"/>
<evidence type="ECO:0000256" key="5">
    <source>
        <dbReference type="ARBA" id="ARBA00022692"/>
    </source>
</evidence>
<keyword evidence="11" id="KW-0115">cAMP biosynthesis</keyword>
<keyword evidence="10 16" id="KW-1133">Transmembrane helix</keyword>
<evidence type="ECO:0000259" key="17">
    <source>
        <dbReference type="PROSITE" id="PS50125"/>
    </source>
</evidence>
<dbReference type="PROSITE" id="PS50125">
    <property type="entry name" value="GUANYLATE_CYCLASE_2"/>
    <property type="match status" value="2"/>
</dbReference>
<evidence type="ECO:0000256" key="1">
    <source>
        <dbReference type="ARBA" id="ARBA00001593"/>
    </source>
</evidence>
<feature type="domain" description="Guanylate cyclase" evidence="17">
    <location>
        <begin position="998"/>
        <end position="1153"/>
    </location>
</feature>
<evidence type="ECO:0000256" key="15">
    <source>
        <dbReference type="SAM" id="MobiDB-lite"/>
    </source>
</evidence>